<evidence type="ECO:0008006" key="4">
    <source>
        <dbReference type="Google" id="ProtNLM"/>
    </source>
</evidence>
<dbReference type="EMBL" id="JBICCN010000420">
    <property type="protein sequence ID" value="KAL3070011.1"/>
    <property type="molecule type" value="Genomic_DNA"/>
</dbReference>
<comment type="caution">
    <text evidence="2">The sequence shown here is derived from an EMBL/GenBank/DDBJ whole genome shotgun (WGS) entry which is preliminary data.</text>
</comment>
<accession>A0ABD2HT54</accession>
<feature type="chain" id="PRO_5044884728" description="UmuC domain-containing protein" evidence="1">
    <location>
        <begin position="31"/>
        <end position="402"/>
    </location>
</feature>
<gene>
    <name evidence="2" type="ORF">niasHS_017300</name>
</gene>
<evidence type="ECO:0000256" key="1">
    <source>
        <dbReference type="SAM" id="SignalP"/>
    </source>
</evidence>
<reference evidence="2 3" key="1">
    <citation type="submission" date="2024-10" db="EMBL/GenBank/DDBJ databases">
        <authorList>
            <person name="Kim D."/>
        </authorList>
    </citation>
    <scope>NUCLEOTIDE SEQUENCE [LARGE SCALE GENOMIC DNA]</scope>
    <source>
        <strain evidence="2">Taebaek</strain>
    </source>
</reference>
<dbReference type="AlphaFoldDB" id="A0ABD2HT54"/>
<dbReference type="Proteomes" id="UP001620645">
    <property type="component" value="Unassembled WGS sequence"/>
</dbReference>
<sequence length="402" mass="44224">MFGMPCRPLFFLLIVLLSLLALFALKPSTAGTMVMPNLALANHGIAIERLTESGQNDKSETGKKTEIAHKPSFNLNCQLHLLFVGIVFGRFWAPSGKSGQMLQSLAIFLSSLVVVESASIETPGFGVTIPDPIVLDSICRLQLGDINLEKLPSFVKNIFHIPDTDLKNVTISGLMCQKKGCMWGKCWKSEGKAGGICCGDGYEFICCKEPTTEQKQWINDCNQTAHEVCKECGWFRCHAKDGAKGTQCCSVMNWSAAKRKSLNNWNLKPNVWMQWKNARNADGQNAFRKRESQRAIVAPQGTTLPAAPSHPRYVVNIDVDCAFLQFNFVQKKIPLAWQKELDCMKVRSMCPCGYGACVPEPGLAPHRITVSPSGSTGAGVFYNATGPGFGTDFRTVVIDRLH</sequence>
<name>A0ABD2HT54_HETSC</name>
<evidence type="ECO:0000313" key="3">
    <source>
        <dbReference type="Proteomes" id="UP001620645"/>
    </source>
</evidence>
<evidence type="ECO:0000313" key="2">
    <source>
        <dbReference type="EMBL" id="KAL3070011.1"/>
    </source>
</evidence>
<keyword evidence="3" id="KW-1185">Reference proteome</keyword>
<organism evidence="2 3">
    <name type="scientific">Heterodera schachtii</name>
    <name type="common">Sugarbeet cyst nematode worm</name>
    <name type="synonym">Tylenchus schachtii</name>
    <dbReference type="NCBI Taxonomy" id="97005"/>
    <lineage>
        <taxon>Eukaryota</taxon>
        <taxon>Metazoa</taxon>
        <taxon>Ecdysozoa</taxon>
        <taxon>Nematoda</taxon>
        <taxon>Chromadorea</taxon>
        <taxon>Rhabditida</taxon>
        <taxon>Tylenchina</taxon>
        <taxon>Tylenchomorpha</taxon>
        <taxon>Tylenchoidea</taxon>
        <taxon>Heteroderidae</taxon>
        <taxon>Heteroderinae</taxon>
        <taxon>Heterodera</taxon>
    </lineage>
</organism>
<protein>
    <recommendedName>
        <fullName evidence="4">UmuC domain-containing protein</fullName>
    </recommendedName>
</protein>
<feature type="signal peptide" evidence="1">
    <location>
        <begin position="1"/>
        <end position="30"/>
    </location>
</feature>
<proteinExistence type="predicted"/>
<keyword evidence="1" id="KW-0732">Signal</keyword>